<dbReference type="KEGG" id="ngf:FRF71_15310"/>
<dbReference type="InterPro" id="IPR037682">
    <property type="entry name" value="TonB_C"/>
</dbReference>
<evidence type="ECO:0000313" key="8">
    <source>
        <dbReference type="EMBL" id="QEA14638.1"/>
    </source>
</evidence>
<evidence type="ECO:0000256" key="3">
    <source>
        <dbReference type="ARBA" id="ARBA00022989"/>
    </source>
</evidence>
<keyword evidence="4 6" id="KW-0472">Membrane</keyword>
<dbReference type="InterPro" id="IPR006260">
    <property type="entry name" value="TonB/TolA_C"/>
</dbReference>
<keyword evidence="3 6" id="KW-1133">Transmembrane helix</keyword>
<evidence type="ECO:0000256" key="1">
    <source>
        <dbReference type="ARBA" id="ARBA00004167"/>
    </source>
</evidence>
<dbReference type="OrthoDB" id="7585155at2"/>
<organism evidence="9 10">
    <name type="scientific">Novosphingobium ginsenosidimutans</name>
    <dbReference type="NCBI Taxonomy" id="1176536"/>
    <lineage>
        <taxon>Bacteria</taxon>
        <taxon>Pseudomonadati</taxon>
        <taxon>Pseudomonadota</taxon>
        <taxon>Alphaproteobacteria</taxon>
        <taxon>Sphingomonadales</taxon>
        <taxon>Sphingomonadaceae</taxon>
        <taxon>Novosphingobium</taxon>
    </lineage>
</organism>
<protein>
    <submittedName>
        <fullName evidence="9">Energy transducer TonB</fullName>
    </submittedName>
</protein>
<reference evidence="9 10" key="1">
    <citation type="journal article" date="2013" name="J. Microbiol. Biotechnol.">
        <title>Novosphingobium ginsenosidimutans sp. nov., with the ability to convert ginsenoside.</title>
        <authorList>
            <person name="Kim J.K."/>
            <person name="He D."/>
            <person name="Liu Q.M."/>
            <person name="Park H.Y."/>
            <person name="Jung M.S."/>
            <person name="Yoon M.H."/>
            <person name="Kim S.C."/>
            <person name="Im W.T."/>
        </authorList>
    </citation>
    <scope>NUCLEOTIDE SEQUENCE [LARGE SCALE GENOMIC DNA]</scope>
    <source>
        <strain evidence="9 10">FW-6</strain>
    </source>
</reference>
<dbReference type="SUPFAM" id="SSF74653">
    <property type="entry name" value="TolA/TonB C-terminal domain"/>
    <property type="match status" value="1"/>
</dbReference>
<keyword evidence="10" id="KW-1185">Reference proteome</keyword>
<feature type="domain" description="TonB C-terminal" evidence="7">
    <location>
        <begin position="160"/>
        <end position="254"/>
    </location>
</feature>
<reference evidence="9" key="2">
    <citation type="submission" date="2019-08" db="EMBL/GenBank/DDBJ databases">
        <authorList>
            <person name="Im W.-T."/>
        </authorList>
    </citation>
    <scope>NUCLEOTIDE SEQUENCE</scope>
    <source>
        <strain evidence="9">FW-6</strain>
    </source>
</reference>
<dbReference type="AlphaFoldDB" id="A0A5B8S9H0"/>
<evidence type="ECO:0000256" key="2">
    <source>
        <dbReference type="ARBA" id="ARBA00022692"/>
    </source>
</evidence>
<feature type="transmembrane region" description="Helical" evidence="6">
    <location>
        <begin position="49"/>
        <end position="72"/>
    </location>
</feature>
<dbReference type="Proteomes" id="UP000321172">
    <property type="component" value="Chromosome"/>
</dbReference>
<evidence type="ECO:0000256" key="5">
    <source>
        <dbReference type="SAM" id="MobiDB-lite"/>
    </source>
</evidence>
<dbReference type="GO" id="GO:0055085">
    <property type="term" value="P:transmembrane transport"/>
    <property type="evidence" value="ECO:0007669"/>
    <property type="project" value="InterPro"/>
</dbReference>
<feature type="compositionally biased region" description="Low complexity" evidence="5">
    <location>
        <begin position="96"/>
        <end position="108"/>
    </location>
</feature>
<name>A0A5B8S9H0_9SPHN</name>
<evidence type="ECO:0000256" key="4">
    <source>
        <dbReference type="ARBA" id="ARBA00023136"/>
    </source>
</evidence>
<dbReference type="EMBL" id="CP042345">
    <property type="protein sequence ID" value="QEA17392.1"/>
    <property type="molecule type" value="Genomic_DNA"/>
</dbReference>
<accession>A0A5B8S9H0</accession>
<sequence length="254" mass="26722">MMLSCYTKGSRPVRLGPLQMAGRPGRQEDGEVLMTYVDTINSNRRLGTLAMVGAIHVAAGYALVTGLAATIIPKIEPEIKTIFLPEPATPKPTPTVTPHGRPDTTTLVTPPPPDTRNPFDQPGPIELPPIGTGDRGLGIDEVTFPGPTPSPGPTFATKPARPKGNPGLWVTTNDYPQSAIRSEAEGVVKFRLSVGTNGKVIGCEVTGSSGTEALDQAACDKLMLRGKFEPASDSTGALVAGSYTGAVRWQLPRD</sequence>
<evidence type="ECO:0000259" key="7">
    <source>
        <dbReference type="PROSITE" id="PS52015"/>
    </source>
</evidence>
<dbReference type="Pfam" id="PF03544">
    <property type="entry name" value="TonB_C"/>
    <property type="match status" value="1"/>
</dbReference>
<evidence type="ECO:0000313" key="10">
    <source>
        <dbReference type="Proteomes" id="UP000321172"/>
    </source>
</evidence>
<evidence type="ECO:0000313" key="9">
    <source>
        <dbReference type="EMBL" id="QEA17392.1"/>
    </source>
</evidence>
<dbReference type="PROSITE" id="PS52015">
    <property type="entry name" value="TONB_CTD"/>
    <property type="match status" value="1"/>
</dbReference>
<keyword evidence="2 6" id="KW-0812">Transmembrane</keyword>
<dbReference type="EMBL" id="CP042345">
    <property type="protein sequence ID" value="QEA14638.1"/>
    <property type="molecule type" value="Genomic_DNA"/>
</dbReference>
<dbReference type="KEGG" id="ngf:FRF71_00030"/>
<dbReference type="GO" id="GO:0016020">
    <property type="term" value="C:membrane"/>
    <property type="evidence" value="ECO:0007669"/>
    <property type="project" value="UniProtKB-SubCell"/>
</dbReference>
<evidence type="ECO:0000256" key="6">
    <source>
        <dbReference type="SAM" id="Phobius"/>
    </source>
</evidence>
<proteinExistence type="predicted"/>
<gene>
    <name evidence="8" type="ORF">FRF71_00030</name>
    <name evidence="9" type="ORF">FRF71_15310</name>
</gene>
<dbReference type="NCBIfam" id="TIGR01352">
    <property type="entry name" value="tonB_Cterm"/>
    <property type="match status" value="1"/>
</dbReference>
<comment type="subcellular location">
    <subcellularLocation>
        <location evidence="1">Membrane</location>
        <topology evidence="1">Single-pass membrane protein</topology>
    </subcellularLocation>
</comment>
<dbReference type="Gene3D" id="3.30.1150.10">
    <property type="match status" value="1"/>
</dbReference>
<feature type="region of interest" description="Disordered" evidence="5">
    <location>
        <begin position="84"/>
        <end position="114"/>
    </location>
</feature>